<evidence type="ECO:0000256" key="1">
    <source>
        <dbReference type="SAM" id="MobiDB-lite"/>
    </source>
</evidence>
<dbReference type="EMBL" id="JQAN02000014">
    <property type="protein sequence ID" value="PPD57374.1"/>
    <property type="molecule type" value="Genomic_DNA"/>
</dbReference>
<proteinExistence type="predicted"/>
<accession>A0A2P5P502</accession>
<keyword evidence="3" id="KW-1185">Reference proteome</keyword>
<protein>
    <submittedName>
        <fullName evidence="2">Uncharacterized protein</fullName>
    </submittedName>
</protein>
<dbReference type="RefSeq" id="WP_102331570.1">
    <property type="nucleotide sequence ID" value="NZ_CP058566.2"/>
</dbReference>
<dbReference type="Proteomes" id="UP000235653">
    <property type="component" value="Unassembled WGS sequence"/>
</dbReference>
<comment type="caution">
    <text evidence="2">The sequence shown here is derived from an EMBL/GenBank/DDBJ whole genome shotgun (WGS) entry which is preliminary data.</text>
</comment>
<feature type="region of interest" description="Disordered" evidence="1">
    <location>
        <begin position="32"/>
        <end position="65"/>
    </location>
</feature>
<reference evidence="2 3" key="1">
    <citation type="journal article" date="2017" name="ISME J.">
        <title>Grape pomace compost harbors organohalide-respiring Dehalogenimonas species with novel reductive dehalogenase genes.</title>
        <authorList>
            <person name="Yang Y."/>
            <person name="Higgins S.A."/>
            <person name="Yan J."/>
            <person name="Simsir B."/>
            <person name="Chourey K."/>
            <person name="Iyer R."/>
            <person name="Hettich R.L."/>
            <person name="Baldwin B."/>
            <person name="Ogles D.M."/>
            <person name="Loffler F.E."/>
        </authorList>
    </citation>
    <scope>NUCLEOTIDE SEQUENCE [LARGE SCALE GENOMIC DNA]</scope>
    <source>
        <strain evidence="2 3">GP</strain>
    </source>
</reference>
<dbReference type="AlphaFoldDB" id="A0A2P5P502"/>
<name>A0A2P5P502_9CHLR</name>
<gene>
    <name evidence="2" type="ORF">JP09_010060</name>
</gene>
<evidence type="ECO:0000313" key="3">
    <source>
        <dbReference type="Proteomes" id="UP000235653"/>
    </source>
</evidence>
<evidence type="ECO:0000313" key="2">
    <source>
        <dbReference type="EMBL" id="PPD57374.1"/>
    </source>
</evidence>
<sequence length="76" mass="8613">MYGQPKNPRRQAAGAKGGRKVVEIFGVEHMREIGRKGGRPRLPTLEEMRAKNPPPQPASGSLRDLKKWFRETFGKK</sequence>
<organism evidence="2 3">
    <name type="scientific">Dehalogenimonas etheniformans</name>
    <dbReference type="NCBI Taxonomy" id="1536648"/>
    <lineage>
        <taxon>Bacteria</taxon>
        <taxon>Bacillati</taxon>
        <taxon>Chloroflexota</taxon>
        <taxon>Dehalococcoidia</taxon>
        <taxon>Dehalococcoidales</taxon>
        <taxon>Dehalococcoidaceae</taxon>
        <taxon>Dehalogenimonas</taxon>
    </lineage>
</organism>